<comment type="caution">
    <text evidence="1">The sequence shown here is derived from an EMBL/GenBank/DDBJ whole genome shotgun (WGS) entry which is preliminary data.</text>
</comment>
<gene>
    <name evidence="1" type="ORF">F5878DRAFT_612876</name>
</gene>
<keyword evidence="2" id="KW-1185">Reference proteome</keyword>
<protein>
    <submittedName>
        <fullName evidence="1">Uncharacterized protein</fullName>
    </submittedName>
</protein>
<proteinExistence type="predicted"/>
<dbReference type="EMBL" id="MU806075">
    <property type="protein sequence ID" value="KAJ3840528.1"/>
    <property type="molecule type" value="Genomic_DNA"/>
</dbReference>
<name>A0AA38PCS4_9AGAR</name>
<dbReference type="Proteomes" id="UP001163846">
    <property type="component" value="Unassembled WGS sequence"/>
</dbReference>
<accession>A0AA38PCS4</accession>
<evidence type="ECO:0000313" key="1">
    <source>
        <dbReference type="EMBL" id="KAJ3840528.1"/>
    </source>
</evidence>
<organism evidence="1 2">
    <name type="scientific">Lentinula raphanica</name>
    <dbReference type="NCBI Taxonomy" id="153919"/>
    <lineage>
        <taxon>Eukaryota</taxon>
        <taxon>Fungi</taxon>
        <taxon>Dikarya</taxon>
        <taxon>Basidiomycota</taxon>
        <taxon>Agaricomycotina</taxon>
        <taxon>Agaricomycetes</taxon>
        <taxon>Agaricomycetidae</taxon>
        <taxon>Agaricales</taxon>
        <taxon>Marasmiineae</taxon>
        <taxon>Omphalotaceae</taxon>
        <taxon>Lentinula</taxon>
    </lineage>
</organism>
<reference evidence="1" key="1">
    <citation type="submission" date="2022-08" db="EMBL/GenBank/DDBJ databases">
        <authorList>
            <consortium name="DOE Joint Genome Institute"/>
            <person name="Min B."/>
            <person name="Riley R."/>
            <person name="Sierra-Patev S."/>
            <person name="Naranjo-Ortiz M."/>
            <person name="Looney B."/>
            <person name="Konkel Z."/>
            <person name="Slot J.C."/>
            <person name="Sakamoto Y."/>
            <person name="Steenwyk J.L."/>
            <person name="Rokas A."/>
            <person name="Carro J."/>
            <person name="Camarero S."/>
            <person name="Ferreira P."/>
            <person name="Molpeceres G."/>
            <person name="Ruiz-Duenas F.J."/>
            <person name="Serrano A."/>
            <person name="Henrissat B."/>
            <person name="Drula E."/>
            <person name="Hughes K.W."/>
            <person name="Mata J.L."/>
            <person name="Ishikawa N.K."/>
            <person name="Vargas-Isla R."/>
            <person name="Ushijima S."/>
            <person name="Smith C.A."/>
            <person name="Ahrendt S."/>
            <person name="Andreopoulos W."/>
            <person name="He G."/>
            <person name="Labutti K."/>
            <person name="Lipzen A."/>
            <person name="Ng V."/>
            <person name="Sandor L."/>
            <person name="Barry K."/>
            <person name="Martinez A.T."/>
            <person name="Xiao Y."/>
            <person name="Gibbons J.G."/>
            <person name="Terashima K."/>
            <person name="Hibbett D.S."/>
            <person name="Grigoriev I.V."/>
        </authorList>
    </citation>
    <scope>NUCLEOTIDE SEQUENCE</scope>
    <source>
        <strain evidence="1">TFB9207</strain>
    </source>
</reference>
<evidence type="ECO:0000313" key="2">
    <source>
        <dbReference type="Proteomes" id="UP001163846"/>
    </source>
</evidence>
<sequence>MGRNGQFCAERKCTTGYAGHWGSGVCTRENGFSFNITFCSCTIPFPLAILLATCYQYLLVVTIHLECCLGLSVHWWYCLLHQCFHTT</sequence>
<dbReference type="AlphaFoldDB" id="A0AA38PCS4"/>